<gene>
    <name evidence="1" type="ORF">FGM01_01785</name>
</gene>
<dbReference type="EMBL" id="VHSF01000001">
    <property type="protein sequence ID" value="TRO66640.1"/>
    <property type="molecule type" value="Genomic_DNA"/>
</dbReference>
<organism evidence="1 2">
    <name type="scientific">Christiangramia sabulilitoris</name>
    <dbReference type="NCBI Taxonomy" id="2583991"/>
    <lineage>
        <taxon>Bacteria</taxon>
        <taxon>Pseudomonadati</taxon>
        <taxon>Bacteroidota</taxon>
        <taxon>Flavobacteriia</taxon>
        <taxon>Flavobacteriales</taxon>
        <taxon>Flavobacteriaceae</taxon>
        <taxon>Christiangramia</taxon>
    </lineage>
</organism>
<protein>
    <recommendedName>
        <fullName evidence="3">Lipoprotein</fullName>
    </recommendedName>
</protein>
<evidence type="ECO:0000313" key="1">
    <source>
        <dbReference type="EMBL" id="TRO66640.1"/>
    </source>
</evidence>
<proteinExistence type="predicted"/>
<dbReference type="PROSITE" id="PS51257">
    <property type="entry name" value="PROKAR_LIPOPROTEIN"/>
    <property type="match status" value="1"/>
</dbReference>
<dbReference type="RefSeq" id="WP_143409405.1">
    <property type="nucleotide sequence ID" value="NZ_VHSF01000001.1"/>
</dbReference>
<name>A0A550I6N6_9FLAO</name>
<evidence type="ECO:0008006" key="3">
    <source>
        <dbReference type="Google" id="ProtNLM"/>
    </source>
</evidence>
<keyword evidence="2" id="KW-1185">Reference proteome</keyword>
<comment type="caution">
    <text evidence="1">The sequence shown here is derived from an EMBL/GenBank/DDBJ whole genome shotgun (WGS) entry which is preliminary data.</text>
</comment>
<sequence length="230" mass="25751">MKNLINYLLSIIVISLFLSCSKEDQLSVPVSDLQEASLKTLRAKEIVSDAKFQDYMMRTFQQIGSDKARENNGKGIIFMDSGSGFFGFGTGSGFIFFISNDEVPTLKIFPDGTGSITLNSNDVSSFWFDISNPISFGNFCDEEPKGKLNVSFKGFLEVDEGPFGKSYFVRDPFENAYTFKASNVKLSNETTTFDEETQTETCNDDATEERTVNLTIVDNGNNRYVNFNVR</sequence>
<evidence type="ECO:0000313" key="2">
    <source>
        <dbReference type="Proteomes" id="UP000315131"/>
    </source>
</evidence>
<dbReference type="Proteomes" id="UP000315131">
    <property type="component" value="Unassembled WGS sequence"/>
</dbReference>
<reference evidence="1 2" key="1">
    <citation type="submission" date="2019-06" db="EMBL/GenBank/DDBJ databases">
        <title>Gramella sabulilitoris sp. nov., isolated from a marine sand.</title>
        <authorList>
            <person name="Yoon J.-H."/>
        </authorList>
    </citation>
    <scope>NUCLEOTIDE SEQUENCE [LARGE SCALE GENOMIC DNA]</scope>
    <source>
        <strain evidence="1 2">HSMS-1</strain>
    </source>
</reference>
<dbReference type="AlphaFoldDB" id="A0A550I6N6"/>
<accession>A0A550I6N6</accession>